<dbReference type="SUPFAM" id="SSF52540">
    <property type="entry name" value="P-loop containing nucleoside triphosphate hydrolases"/>
    <property type="match status" value="1"/>
</dbReference>
<dbReference type="EMBL" id="JXTB01000155">
    <property type="protein sequence ID" value="PON57853.1"/>
    <property type="molecule type" value="Genomic_DNA"/>
</dbReference>
<dbReference type="AlphaFoldDB" id="A0A2P5C9Y2"/>
<accession>A0A2P5C9Y2</accession>
<dbReference type="Proteomes" id="UP000237105">
    <property type="component" value="Unassembled WGS sequence"/>
</dbReference>
<dbReference type="Gene3D" id="3.40.50.300">
    <property type="entry name" value="P-loop containing nucleotide triphosphate hydrolases"/>
    <property type="match status" value="1"/>
</dbReference>
<sequence length="58" mass="6397">ETEVVGIESTRDELIAKLEGRSPPRTVISLVGTGRIDKTTLAHQVYIRAKGLNFDHHA</sequence>
<dbReference type="InterPro" id="IPR027417">
    <property type="entry name" value="P-loop_NTPase"/>
</dbReference>
<gene>
    <name evidence="1" type="ORF">PanWU01x14_170660</name>
</gene>
<dbReference type="OrthoDB" id="1700985at2759"/>
<name>A0A2P5C9Y2_PARAD</name>
<proteinExistence type="predicted"/>
<protein>
    <submittedName>
        <fullName evidence="1">P-loop containing nucleoside triphosphate hydrolase</fullName>
    </submittedName>
</protein>
<reference evidence="2" key="1">
    <citation type="submission" date="2016-06" db="EMBL/GenBank/DDBJ databases">
        <title>Parallel loss of symbiosis genes in relatives of nitrogen-fixing non-legume Parasponia.</title>
        <authorList>
            <person name="Van Velzen R."/>
            <person name="Holmer R."/>
            <person name="Bu F."/>
            <person name="Rutten L."/>
            <person name="Van Zeijl A."/>
            <person name="Liu W."/>
            <person name="Santuari L."/>
            <person name="Cao Q."/>
            <person name="Sharma T."/>
            <person name="Shen D."/>
            <person name="Roswanjaya Y."/>
            <person name="Wardhani T."/>
            <person name="Kalhor M.S."/>
            <person name="Jansen J."/>
            <person name="Van den Hoogen J."/>
            <person name="Gungor B."/>
            <person name="Hartog M."/>
            <person name="Hontelez J."/>
            <person name="Verver J."/>
            <person name="Yang W.-C."/>
            <person name="Schijlen E."/>
            <person name="Repin R."/>
            <person name="Schilthuizen M."/>
            <person name="Schranz E."/>
            <person name="Heidstra R."/>
            <person name="Miyata K."/>
            <person name="Fedorova E."/>
            <person name="Kohlen W."/>
            <person name="Bisseling T."/>
            <person name="Smit S."/>
            <person name="Geurts R."/>
        </authorList>
    </citation>
    <scope>NUCLEOTIDE SEQUENCE [LARGE SCALE GENOMIC DNA]</scope>
    <source>
        <strain evidence="2">cv. WU1-14</strain>
    </source>
</reference>
<evidence type="ECO:0000313" key="1">
    <source>
        <dbReference type="EMBL" id="PON57853.1"/>
    </source>
</evidence>
<keyword evidence="1" id="KW-0378">Hydrolase</keyword>
<feature type="non-terminal residue" evidence="1">
    <location>
        <position position="1"/>
    </location>
</feature>
<keyword evidence="2" id="KW-1185">Reference proteome</keyword>
<comment type="caution">
    <text evidence="1">The sequence shown here is derived from an EMBL/GenBank/DDBJ whole genome shotgun (WGS) entry which is preliminary data.</text>
</comment>
<dbReference type="GO" id="GO:0016787">
    <property type="term" value="F:hydrolase activity"/>
    <property type="evidence" value="ECO:0007669"/>
    <property type="project" value="UniProtKB-KW"/>
</dbReference>
<evidence type="ECO:0000313" key="2">
    <source>
        <dbReference type="Proteomes" id="UP000237105"/>
    </source>
</evidence>
<organism evidence="1 2">
    <name type="scientific">Parasponia andersonii</name>
    <name type="common">Sponia andersonii</name>
    <dbReference type="NCBI Taxonomy" id="3476"/>
    <lineage>
        <taxon>Eukaryota</taxon>
        <taxon>Viridiplantae</taxon>
        <taxon>Streptophyta</taxon>
        <taxon>Embryophyta</taxon>
        <taxon>Tracheophyta</taxon>
        <taxon>Spermatophyta</taxon>
        <taxon>Magnoliopsida</taxon>
        <taxon>eudicotyledons</taxon>
        <taxon>Gunneridae</taxon>
        <taxon>Pentapetalae</taxon>
        <taxon>rosids</taxon>
        <taxon>fabids</taxon>
        <taxon>Rosales</taxon>
        <taxon>Cannabaceae</taxon>
        <taxon>Parasponia</taxon>
    </lineage>
</organism>